<dbReference type="GO" id="GO:0005634">
    <property type="term" value="C:nucleus"/>
    <property type="evidence" value="ECO:0007669"/>
    <property type="project" value="TreeGrafter"/>
</dbReference>
<proteinExistence type="predicted"/>
<dbReference type="Pfam" id="PF03959">
    <property type="entry name" value="FSH1"/>
    <property type="match status" value="1"/>
</dbReference>
<dbReference type="InterPro" id="IPR050593">
    <property type="entry name" value="LovG"/>
</dbReference>
<accession>A0A077REB5</accession>
<evidence type="ECO:0000259" key="2">
    <source>
        <dbReference type="Pfam" id="PF03959"/>
    </source>
</evidence>
<name>A0A077REB5_9BASI</name>
<dbReference type="InterPro" id="IPR005645">
    <property type="entry name" value="FSH-like_dom"/>
</dbReference>
<reference evidence="3" key="1">
    <citation type="journal article" date="2014" name="Genome Biol. Evol.">
        <title>Gene Loss Rather Than Gene Gain Is Associated with a Host Jump from Monocots to Dicots in the Smut Fungus Melanopsichium pennsylvanicum.</title>
        <authorList>
            <person name="Sharma R."/>
            <person name="Mishra B."/>
            <person name="Runge F."/>
            <person name="Thines M."/>
        </authorList>
    </citation>
    <scope>NUCLEOTIDE SEQUENCE</scope>
    <source>
        <strain evidence="3">4</strain>
    </source>
</reference>
<dbReference type="GO" id="GO:0005737">
    <property type="term" value="C:cytoplasm"/>
    <property type="evidence" value="ECO:0007669"/>
    <property type="project" value="TreeGrafter"/>
</dbReference>
<dbReference type="PANTHER" id="PTHR48070:SF6">
    <property type="entry name" value="ESTERASE OVCA2"/>
    <property type="match status" value="1"/>
</dbReference>
<evidence type="ECO:0000313" key="3">
    <source>
        <dbReference type="EMBL" id="CDI56874.1"/>
    </source>
</evidence>
<evidence type="ECO:0000256" key="1">
    <source>
        <dbReference type="ARBA" id="ARBA00022801"/>
    </source>
</evidence>
<sequence length="321" mass="34818">MASTRKYKLLALHGKGTSARIMKTQLKPIIDVLGDILEIHYMDGGEVSAPYQGIESMFPKESFYAWYEKPTRVALQAAHDRVAQRLALRPGSICKQQQGSSFDVATDLGSNVLGVLTPPEIPTSATRASPTFSMPLCMSSILQQQHIGDLGNLNVPRQAGAHRTFSHLITGLDTPDSYPSTAGPRTPMDIGCDSYDGLICFSQGCAVATGLLLNELATKNVGCEKLLPVRFVILICGGRPFDREGTMQRVDPMSVASIAVPSIHVHGRADPGLEESRRLAAFYSDSEKQVVELSVGHCPPRRTSDVGVLTDAIRRMVLKLD</sequence>
<dbReference type="SUPFAM" id="SSF53474">
    <property type="entry name" value="alpha/beta-Hydrolases"/>
    <property type="match status" value="1"/>
</dbReference>
<keyword evidence="1" id="KW-0378">Hydrolase</keyword>
<dbReference type="InterPro" id="IPR029058">
    <property type="entry name" value="AB_hydrolase_fold"/>
</dbReference>
<dbReference type="AlphaFoldDB" id="A0A077REB5"/>
<dbReference type="GO" id="GO:0016787">
    <property type="term" value="F:hydrolase activity"/>
    <property type="evidence" value="ECO:0007669"/>
    <property type="project" value="UniProtKB-KW"/>
</dbReference>
<protein>
    <recommendedName>
        <fullName evidence="2">Serine hydrolase domain-containing protein</fullName>
    </recommendedName>
</protein>
<dbReference type="EMBL" id="HG529702">
    <property type="protein sequence ID" value="CDI56874.1"/>
    <property type="molecule type" value="Genomic_DNA"/>
</dbReference>
<organism evidence="3">
    <name type="scientific">Melanopsichium pennsylvanicum 4</name>
    <dbReference type="NCBI Taxonomy" id="1398559"/>
    <lineage>
        <taxon>Eukaryota</taxon>
        <taxon>Fungi</taxon>
        <taxon>Dikarya</taxon>
        <taxon>Basidiomycota</taxon>
        <taxon>Ustilaginomycotina</taxon>
        <taxon>Ustilaginomycetes</taxon>
        <taxon>Ustilaginales</taxon>
        <taxon>Ustilaginaceae</taxon>
        <taxon>Melanopsichium</taxon>
    </lineage>
</organism>
<dbReference type="PANTHER" id="PTHR48070">
    <property type="entry name" value="ESTERASE OVCA2"/>
    <property type="match status" value="1"/>
</dbReference>
<feature type="domain" description="Serine hydrolase" evidence="2">
    <location>
        <begin position="194"/>
        <end position="304"/>
    </location>
</feature>
<dbReference type="Gene3D" id="3.40.50.1820">
    <property type="entry name" value="alpha/beta hydrolase"/>
    <property type="match status" value="1"/>
</dbReference>